<name>A0ACB9S6A7_9MYRT</name>
<evidence type="ECO:0000313" key="2">
    <source>
        <dbReference type="Proteomes" id="UP001057402"/>
    </source>
</evidence>
<comment type="caution">
    <text evidence="1">The sequence shown here is derived from an EMBL/GenBank/DDBJ whole genome shotgun (WGS) entry which is preliminary data.</text>
</comment>
<reference evidence="2" key="1">
    <citation type="journal article" date="2023" name="Front. Plant Sci.">
        <title>Chromosomal-level genome assembly of Melastoma candidum provides insights into trichome evolution.</title>
        <authorList>
            <person name="Zhong Y."/>
            <person name="Wu W."/>
            <person name="Sun C."/>
            <person name="Zou P."/>
            <person name="Liu Y."/>
            <person name="Dai S."/>
            <person name="Zhou R."/>
        </authorList>
    </citation>
    <scope>NUCLEOTIDE SEQUENCE [LARGE SCALE GENOMIC DNA]</scope>
</reference>
<evidence type="ECO:0000313" key="1">
    <source>
        <dbReference type="EMBL" id="KAI4386252.1"/>
    </source>
</evidence>
<sequence>MVSKARVGKKSRNRKTRSKRISTRAKQPKDQAKAAVKEEEEEEEVAVEVMKSVCSTPEGMEYRIPKPETCPPAPSKRRLEVSVEGWRAEGLFNHRDVEVFFTFTENGAST</sequence>
<gene>
    <name evidence="1" type="ORF">MLD38_004198</name>
</gene>
<accession>A0ACB9S6A7</accession>
<protein>
    <submittedName>
        <fullName evidence="1">Uncharacterized protein</fullName>
    </submittedName>
</protein>
<dbReference type="EMBL" id="CM042881">
    <property type="protein sequence ID" value="KAI4386252.1"/>
    <property type="molecule type" value="Genomic_DNA"/>
</dbReference>
<dbReference type="Proteomes" id="UP001057402">
    <property type="component" value="Chromosome 2"/>
</dbReference>
<proteinExistence type="predicted"/>
<keyword evidence="2" id="KW-1185">Reference proteome</keyword>
<organism evidence="1 2">
    <name type="scientific">Melastoma candidum</name>
    <dbReference type="NCBI Taxonomy" id="119954"/>
    <lineage>
        <taxon>Eukaryota</taxon>
        <taxon>Viridiplantae</taxon>
        <taxon>Streptophyta</taxon>
        <taxon>Embryophyta</taxon>
        <taxon>Tracheophyta</taxon>
        <taxon>Spermatophyta</taxon>
        <taxon>Magnoliopsida</taxon>
        <taxon>eudicotyledons</taxon>
        <taxon>Gunneridae</taxon>
        <taxon>Pentapetalae</taxon>
        <taxon>rosids</taxon>
        <taxon>malvids</taxon>
        <taxon>Myrtales</taxon>
        <taxon>Melastomataceae</taxon>
        <taxon>Melastomatoideae</taxon>
        <taxon>Melastomateae</taxon>
        <taxon>Melastoma</taxon>
    </lineage>
</organism>